<feature type="domain" description="Helicase ATP-binding" evidence="13">
    <location>
        <begin position="1919"/>
        <end position="2094"/>
    </location>
</feature>
<dbReference type="SUPFAM" id="SSF53613">
    <property type="entry name" value="Ribokinase-like"/>
    <property type="match status" value="1"/>
</dbReference>
<dbReference type="GO" id="GO:0008972">
    <property type="term" value="F:phosphomethylpyrimidine kinase activity"/>
    <property type="evidence" value="ECO:0007669"/>
    <property type="project" value="InterPro"/>
</dbReference>
<dbReference type="Pfam" id="PF08543">
    <property type="entry name" value="Phos_pyr_kin"/>
    <property type="match status" value="1"/>
</dbReference>
<feature type="compositionally biased region" description="Low complexity" evidence="12">
    <location>
        <begin position="16"/>
        <end position="25"/>
    </location>
</feature>
<dbReference type="Gene3D" id="3.40.50.300">
    <property type="entry name" value="P-loop containing nucleotide triphosphate hydrolases"/>
    <property type="match status" value="2"/>
</dbReference>
<evidence type="ECO:0000256" key="10">
    <source>
        <dbReference type="PROSITE-ProRule" id="PRU00552"/>
    </source>
</evidence>
<dbReference type="InterPro" id="IPR029451">
    <property type="entry name" value="RICTOR_M"/>
</dbReference>
<evidence type="ECO:0000256" key="4">
    <source>
        <dbReference type="ARBA" id="ARBA00022741"/>
    </source>
</evidence>
<evidence type="ECO:0000256" key="2">
    <source>
        <dbReference type="ARBA" id="ARBA00008878"/>
    </source>
</evidence>
<dbReference type="PROSITE" id="PS51192">
    <property type="entry name" value="HELICASE_ATP_BIND_1"/>
    <property type="match status" value="1"/>
</dbReference>
<feature type="domain" description="REM-1" evidence="16">
    <location>
        <begin position="94"/>
        <end position="177"/>
    </location>
</feature>
<evidence type="ECO:0000256" key="9">
    <source>
        <dbReference type="ARBA" id="ARBA00047984"/>
    </source>
</evidence>
<dbReference type="PROSITE" id="PS51195">
    <property type="entry name" value="Q_MOTIF"/>
    <property type="match status" value="1"/>
</dbReference>
<dbReference type="InterPro" id="IPR014001">
    <property type="entry name" value="Helicase_ATP-bd"/>
</dbReference>
<feature type="region of interest" description="Disordered" evidence="12">
    <location>
        <begin position="1"/>
        <end position="106"/>
    </location>
</feature>
<dbReference type="PANTHER" id="PTHR13298:SF11">
    <property type="entry name" value="RAPAMYCIN-INSENSITIVE COMPANION OF MTOR"/>
    <property type="match status" value="1"/>
</dbReference>
<dbReference type="PROSITE" id="PS51860">
    <property type="entry name" value="REM_1"/>
    <property type="match status" value="1"/>
</dbReference>
<dbReference type="SMART" id="SM01307">
    <property type="entry name" value="RICTOR_M"/>
    <property type="match status" value="1"/>
</dbReference>
<dbReference type="Proteomes" id="UP001303760">
    <property type="component" value="Unassembled WGS sequence"/>
</dbReference>
<dbReference type="PANTHER" id="PTHR13298">
    <property type="entry name" value="CYTOSOLIC REGULATOR PIANISSIMO"/>
    <property type="match status" value="1"/>
</dbReference>
<dbReference type="GO" id="GO:0005524">
    <property type="term" value="F:ATP binding"/>
    <property type="evidence" value="ECO:0007669"/>
    <property type="project" value="UniProtKB-KW"/>
</dbReference>
<evidence type="ECO:0000256" key="3">
    <source>
        <dbReference type="ARBA" id="ARBA00012552"/>
    </source>
</evidence>
<comment type="caution">
    <text evidence="17">The sequence shown here is derived from an EMBL/GenBank/DDBJ whole genome shotgun (WGS) entry which is preliminary data.</text>
</comment>
<gene>
    <name evidence="17" type="ORF">C8A03DRAFT_46574</name>
</gene>
<reference evidence="17" key="1">
    <citation type="journal article" date="2023" name="Mol. Phylogenet. Evol.">
        <title>Genome-scale phylogeny and comparative genomics of the fungal order Sordariales.</title>
        <authorList>
            <person name="Hensen N."/>
            <person name="Bonometti L."/>
            <person name="Westerberg I."/>
            <person name="Brannstrom I.O."/>
            <person name="Guillou S."/>
            <person name="Cros-Aarteil S."/>
            <person name="Calhoun S."/>
            <person name="Haridas S."/>
            <person name="Kuo A."/>
            <person name="Mondo S."/>
            <person name="Pangilinan J."/>
            <person name="Riley R."/>
            <person name="LaButti K."/>
            <person name="Andreopoulos B."/>
            <person name="Lipzen A."/>
            <person name="Chen C."/>
            <person name="Yan M."/>
            <person name="Daum C."/>
            <person name="Ng V."/>
            <person name="Clum A."/>
            <person name="Steindorff A."/>
            <person name="Ohm R.A."/>
            <person name="Martin F."/>
            <person name="Silar P."/>
            <person name="Natvig D.O."/>
            <person name="Lalanne C."/>
            <person name="Gautier V."/>
            <person name="Ament-Velasquez S.L."/>
            <person name="Kruys A."/>
            <person name="Hutchinson M.I."/>
            <person name="Powell A.J."/>
            <person name="Barry K."/>
            <person name="Miller A.N."/>
            <person name="Grigoriev I.V."/>
            <person name="Debuchy R."/>
            <person name="Gladieux P."/>
            <person name="Hiltunen Thoren M."/>
            <person name="Johannesson H."/>
        </authorList>
    </citation>
    <scope>NUCLEOTIDE SEQUENCE</scope>
    <source>
        <strain evidence="17">CBS 532.94</strain>
    </source>
</reference>
<dbReference type="GO" id="GO:0038203">
    <property type="term" value="P:TORC2 signaling"/>
    <property type="evidence" value="ECO:0007669"/>
    <property type="project" value="TreeGrafter"/>
</dbReference>
<dbReference type="PROSITE" id="PS00039">
    <property type="entry name" value="DEAD_ATP_HELICASE"/>
    <property type="match status" value="1"/>
</dbReference>
<feature type="compositionally biased region" description="Acidic residues" evidence="12">
    <location>
        <begin position="1184"/>
        <end position="1201"/>
    </location>
</feature>
<organism evidence="17 18">
    <name type="scientific">Achaetomium macrosporum</name>
    <dbReference type="NCBI Taxonomy" id="79813"/>
    <lineage>
        <taxon>Eukaryota</taxon>
        <taxon>Fungi</taxon>
        <taxon>Dikarya</taxon>
        <taxon>Ascomycota</taxon>
        <taxon>Pezizomycotina</taxon>
        <taxon>Sordariomycetes</taxon>
        <taxon>Sordariomycetidae</taxon>
        <taxon>Sordariales</taxon>
        <taxon>Chaetomiaceae</taxon>
        <taxon>Achaetomium</taxon>
    </lineage>
</organism>
<feature type="domain" description="Helicase C-terminal" evidence="14">
    <location>
        <begin position="2122"/>
        <end position="2271"/>
    </location>
</feature>
<dbReference type="InterPro" id="IPR027417">
    <property type="entry name" value="P-loop_NTPase"/>
</dbReference>
<dbReference type="Pfam" id="PF00271">
    <property type="entry name" value="Helicase_C"/>
    <property type="match status" value="1"/>
</dbReference>
<evidence type="ECO:0000256" key="1">
    <source>
        <dbReference type="ARBA" id="ARBA00004123"/>
    </source>
</evidence>
<accession>A0AAN7C4I7</accession>
<dbReference type="GO" id="GO:0016787">
    <property type="term" value="F:hydrolase activity"/>
    <property type="evidence" value="ECO:0007669"/>
    <property type="project" value="UniProtKB-KW"/>
</dbReference>
<keyword evidence="18" id="KW-1185">Reference proteome</keyword>
<dbReference type="EMBL" id="MU860283">
    <property type="protein sequence ID" value="KAK4235254.1"/>
    <property type="molecule type" value="Genomic_DNA"/>
</dbReference>
<sequence>MLSASATPAQRSHIHQQQQQQQQQQPANSRPSLDGLQPQGPNGGRNISASAVSFASRGPSLNPSPMPMPGSFSSELRSQMNLSRAGSRPDLFPSLQKLDEDDEPMQEEKTLAYLREALSREMKIKEGSENMLEALNSKKAKQTREQRQRVEAELNSSNQRIKELRQKLTDAQRVKATPTTPTRTRTDGLVPGINGLRSPPSASRSGAGSDLDEPTESPTFILTEILQALEVAGMSPDYYVARANSLVDLFKRHPTLKYDLVWSVFGLRMQAMLLSESREVVAAGYRMIRYAISDINSLRMIRALNTDYLVTWSLIKDRKSDVEREQALKFVRAFLDVKDGVREISRAVVRSIAAAAEEPEERLRPICIETLAEILVRDPQLLIASGGMSALHEALADGSYKASESLTAAFLYLLDAPDRRKYLRPGNELDVLFTAFTDELSSNERFLKQSAKSVASALRTWSGLMTLSMYDFRAIKSMITSMVVQTGPIRETILDLIFSLLRIKPPAWATSFLAGRRLTTYGRVTNLRSTTTKGSHIEFEEEGGEQNFLEHYTALLLAVFIKSGIIPALLKLTQDNESATLKRKSTLLIGEVLRLSSRLLPPSWSSELQLLPELFISAARLKDESHFAATGVVYQISSVSKTLYRSSPSAYLPSAHHSMDLGALDEHPKSNTAINFDDATFRQLLLDSNVLSSSNYNKWNWDRLEEAIKASKFMKRIMSFYRPFKFKFSEIKSSRNTQKYSPEGSRYLSDNKLLRQIAECLAQYPMFSKDRLADTLCGGYFPMLGILSGDAKGMQMLDRWRIFNMMYRILDLKQRPDLIKLMLANFDYSLQGHPRDIRIYATNALRKYEPADSKWAIQLLVTQLYDPEVEVCATANHLEYIIGAPLLLRFLSTSIGYHYLDGLDYISNEMDDWFLGRNDSYVSQDDHATNRISVHGCRLLSDKGHFDEFAATIREHGMQSDDPEMIVKVKGCLWAVGNVGSMELGAPFLESCDVVEQIVKIAQNHEVMSLRGTAFFILSENGWDSNTDILGHSLGLCIPTDLSQLFSLQPWQHTSTEAIKLPAMPSRPRSESLLKALQEAEQEVGADGEHSDRVASRVELDPDPTNQRILELVIDMSNMVLYRRARNELMQIKTQKKAAGFSQPHLFRKVMSLLECHHYRLADRNMIVGLFDKSVLRAVVHGEDESESGEGSEEESEEEAEQGGMAAKPGQESQSESEDEDEDEEEEEEEEDGNEEEQSSGDEKLTERQRMLVIAGSDSSGGAGLEADQKVIAAHGCYAMTATTALTAQNTKGVYGIHLVPPEFLRRQIDAVIEDVGVDVVKTGMLASAETIEVIAQALEQHKVSPVVLDPVMIATTGAQLLPPEALHILRARLLPRATIVTPNVPEAVLLLSGSDSNPTASPAAVRNVDELETLARAIRRLGPKWVLVKGGHCPFRTDGTAAQTEAERELVVDVLVGQGDDGTEEEVVLRVETGYCDSRNTHGTGCSLASAIASNLAKGMDMPAAVRAGCRYVQVGIRTAPGLGGGNGPLNHFHSVYALPFSPGHFIDYLLERPDVAPVWDRFVNHPFVLAMGDGTLPLESFKGYLVQDYLYLVSWHGTPWSVEGRLLSRRQTHFARANALASYKAGTIKDIAASAAIVTHIFREMELHIGYCTGFGISREEMENTEEKEGKWTLSWSCTAYTRYMLDIGQSQDWLGLQVAMAPCLLGYGAIARQLHAHPRSKREDNLYWTWIENYVADDYTTAVKTGSGETSRKACTAPERVADRRVGQDLCPCYKAGCHFPRSGSGGYSAGGGGGYASGGYSSGGGGGYGGGGYGGGYGGGGDRMSNLGAGLQKQTWNMDTLPKFEKSFYQEHPNVANRSQAEVDKFRRDHAITVAGRDVPKPVETFDEAGFPRYVMDEVKAQGFPAPTAIQSQGWPMALSGRDVVGIAETGSGKTLTYCLPAIVHINAQPLLAPGDGPIVLVLAPTRELAVQIQQEITKFGKSSRIRNTCVYGGVPKGPQIRDLQRGVEVCIATPGRLIDMLESGKTNLRRVTYLVLDEADRMLDMGFEPQIRKIIGQIRPDRQTLMWSATWPKEVRNLASDFLTDFIQVNIGSMDLAANHRITQIVEVVSESEKRDKMIKHLEKIMEGRDNQNKVLIFTGTKRVADDITRFLRQDGWPALSIHGDKQQNERDWVLDQFKTGKSPIMVATDVASRGIDVRNITHVLNYDYPNNSEDYIHRIGRTGRAGAKGTAITFFTTDNAKQARDLVGVLQEAKQHIDPRLAEMARYSSGGGSSRYGGYRGRGGGGYRGGRSAGANGANAMPIGNRRW</sequence>
<dbReference type="InterPro" id="IPR029056">
    <property type="entry name" value="Ribokinase-like"/>
</dbReference>
<dbReference type="InterPro" id="IPR028267">
    <property type="entry name" value="Pianissimo_N"/>
</dbReference>
<dbReference type="CDD" id="cd19367">
    <property type="entry name" value="TenA_C_ScTHI20-like"/>
    <property type="match status" value="1"/>
</dbReference>
<comment type="subcellular location">
    <subcellularLocation>
        <location evidence="1">Nucleus</location>
    </subcellularLocation>
</comment>
<evidence type="ECO:0000256" key="11">
    <source>
        <dbReference type="PROSITE-ProRule" id="PRU01207"/>
    </source>
</evidence>
<name>A0AAN7C4I7_9PEZI</name>
<dbReference type="PROSITE" id="PS51194">
    <property type="entry name" value="HELICASE_CTER"/>
    <property type="match status" value="1"/>
</dbReference>
<keyword evidence="4" id="KW-0547">Nucleotide-binding</keyword>
<evidence type="ECO:0000256" key="6">
    <source>
        <dbReference type="ARBA" id="ARBA00022806"/>
    </source>
</evidence>
<dbReference type="Pfam" id="PF03070">
    <property type="entry name" value="TENA_THI-4"/>
    <property type="match status" value="2"/>
</dbReference>
<evidence type="ECO:0000313" key="17">
    <source>
        <dbReference type="EMBL" id="KAK4235254.1"/>
    </source>
</evidence>
<dbReference type="SMART" id="SM00490">
    <property type="entry name" value="HELICc"/>
    <property type="match status" value="1"/>
</dbReference>
<proteinExistence type="inferred from homology"/>
<keyword evidence="5" id="KW-0378">Hydrolase</keyword>
<dbReference type="SMART" id="SM00742">
    <property type="entry name" value="Hr1"/>
    <property type="match status" value="1"/>
</dbReference>
<dbReference type="Gene3D" id="3.40.1190.20">
    <property type="match status" value="1"/>
</dbReference>
<dbReference type="Pfam" id="PF14666">
    <property type="entry name" value="RICTOR_M"/>
    <property type="match status" value="1"/>
</dbReference>
<dbReference type="GO" id="GO:0005634">
    <property type="term" value="C:nucleus"/>
    <property type="evidence" value="ECO:0007669"/>
    <property type="project" value="UniProtKB-SubCell"/>
</dbReference>
<dbReference type="Pfam" id="PF14664">
    <property type="entry name" value="RICTOR_N"/>
    <property type="match status" value="1"/>
</dbReference>
<keyword evidence="7" id="KW-0067">ATP-binding</keyword>
<protein>
    <recommendedName>
        <fullName evidence="3">RNA helicase</fullName>
        <ecNumber evidence="3">3.6.4.13</ecNumber>
    </recommendedName>
</protein>
<dbReference type="Pfam" id="PF02185">
    <property type="entry name" value="HR1"/>
    <property type="match status" value="1"/>
</dbReference>
<dbReference type="InterPro" id="IPR001650">
    <property type="entry name" value="Helicase_C-like"/>
</dbReference>
<evidence type="ECO:0000259" key="14">
    <source>
        <dbReference type="PROSITE" id="PS51194"/>
    </source>
</evidence>
<feature type="region of interest" description="Disordered" evidence="12">
    <location>
        <begin position="166"/>
        <end position="215"/>
    </location>
</feature>
<dbReference type="FunFam" id="3.40.50.300:FF:000079">
    <property type="entry name" value="probable ATP-dependent RNA helicase DDX17"/>
    <property type="match status" value="1"/>
</dbReference>
<dbReference type="InterPro" id="IPR011545">
    <property type="entry name" value="DEAD/DEAH_box_helicase_dom"/>
</dbReference>
<dbReference type="SMART" id="SM01310">
    <property type="entry name" value="RICTOR_V"/>
    <property type="match status" value="1"/>
</dbReference>
<dbReference type="FunFam" id="3.40.1190.20:FF:000034">
    <property type="entry name" value="Putative hydroxymethylpyrimidine/ phosphomethylpyrimidine kinase 2"/>
    <property type="match status" value="1"/>
</dbReference>
<evidence type="ECO:0000259" key="13">
    <source>
        <dbReference type="PROSITE" id="PS51192"/>
    </source>
</evidence>
<dbReference type="Gene3D" id="1.10.287.160">
    <property type="entry name" value="HR1 repeat"/>
    <property type="match status" value="1"/>
</dbReference>
<dbReference type="GO" id="GO:0031932">
    <property type="term" value="C:TORC2 complex"/>
    <property type="evidence" value="ECO:0007669"/>
    <property type="project" value="InterPro"/>
</dbReference>
<dbReference type="InterPro" id="IPR029452">
    <property type="entry name" value="RICTOR_V"/>
</dbReference>
<comment type="catalytic activity">
    <reaction evidence="9">
        <text>ATP + H2O = ADP + phosphate + H(+)</text>
        <dbReference type="Rhea" id="RHEA:13065"/>
        <dbReference type="ChEBI" id="CHEBI:15377"/>
        <dbReference type="ChEBI" id="CHEBI:15378"/>
        <dbReference type="ChEBI" id="CHEBI:30616"/>
        <dbReference type="ChEBI" id="CHEBI:43474"/>
        <dbReference type="ChEBI" id="CHEBI:456216"/>
        <dbReference type="EC" id="3.6.4.13"/>
    </reaction>
</comment>
<dbReference type="NCBIfam" id="TIGR00097">
    <property type="entry name" value="HMP-P_kinase"/>
    <property type="match status" value="1"/>
</dbReference>
<dbReference type="CDD" id="cd01169">
    <property type="entry name" value="HMPP_kinase"/>
    <property type="match status" value="1"/>
</dbReference>
<dbReference type="GO" id="GO:0009228">
    <property type="term" value="P:thiamine biosynthetic process"/>
    <property type="evidence" value="ECO:0007669"/>
    <property type="project" value="InterPro"/>
</dbReference>
<dbReference type="SUPFAM" id="SSF48613">
    <property type="entry name" value="Heme oxygenase-like"/>
    <property type="match status" value="1"/>
</dbReference>
<dbReference type="InterPro" id="IPR000629">
    <property type="entry name" value="RNA-helicase_DEAD-box_CS"/>
</dbReference>
<dbReference type="InterPro" id="IPR028268">
    <property type="entry name" value="Pianissimo_fam"/>
</dbReference>
<dbReference type="Pfam" id="PF14663">
    <property type="entry name" value="RasGEF_N_2"/>
    <property type="match status" value="1"/>
</dbReference>
<comment type="similarity">
    <text evidence="2">Belongs to the RICTOR family.</text>
</comment>
<dbReference type="SMART" id="SM01303">
    <property type="entry name" value="RasGEF_N_2"/>
    <property type="match status" value="1"/>
</dbReference>
<feature type="compositionally biased region" description="Polar residues" evidence="12">
    <location>
        <begin position="1"/>
        <end position="10"/>
    </location>
</feature>
<dbReference type="SUPFAM" id="SSF48371">
    <property type="entry name" value="ARM repeat"/>
    <property type="match status" value="1"/>
</dbReference>
<dbReference type="InterPro" id="IPR011072">
    <property type="entry name" value="HR1_rho-bd"/>
</dbReference>
<feature type="region of interest" description="Disordered" evidence="12">
    <location>
        <begin position="1181"/>
        <end position="1245"/>
    </location>
</feature>
<dbReference type="InterPro" id="IPR036274">
    <property type="entry name" value="HR1_rpt_sf"/>
</dbReference>
<feature type="compositionally biased region" description="Low complexity" evidence="12">
    <location>
        <begin position="197"/>
        <end position="209"/>
    </location>
</feature>
<evidence type="ECO:0000256" key="12">
    <source>
        <dbReference type="SAM" id="MobiDB-lite"/>
    </source>
</evidence>
<dbReference type="InterPro" id="IPR004305">
    <property type="entry name" value="Thiaminase-2/PQQC"/>
</dbReference>
<keyword evidence="8" id="KW-0539">Nucleus</keyword>
<feature type="compositionally biased region" description="Polar residues" evidence="12">
    <location>
        <begin position="75"/>
        <end position="84"/>
    </location>
</feature>
<dbReference type="SMART" id="SM00487">
    <property type="entry name" value="DEXDc"/>
    <property type="match status" value="1"/>
</dbReference>
<evidence type="ECO:0000313" key="18">
    <source>
        <dbReference type="Proteomes" id="UP001303760"/>
    </source>
</evidence>
<dbReference type="InterPro" id="IPR016024">
    <property type="entry name" value="ARM-type_fold"/>
</dbReference>
<evidence type="ECO:0000256" key="5">
    <source>
        <dbReference type="ARBA" id="ARBA00022801"/>
    </source>
</evidence>
<dbReference type="EC" id="3.6.4.13" evidence="3"/>
<dbReference type="InterPro" id="IPR029453">
    <property type="entry name" value="Rictor_IV"/>
</dbReference>
<dbReference type="GO" id="GO:0003724">
    <property type="term" value="F:RNA helicase activity"/>
    <property type="evidence" value="ECO:0007669"/>
    <property type="project" value="UniProtKB-EC"/>
</dbReference>
<dbReference type="Pfam" id="PF00270">
    <property type="entry name" value="DEAD"/>
    <property type="match status" value="1"/>
</dbReference>
<feature type="compositionally biased region" description="Acidic residues" evidence="12">
    <location>
        <begin position="1215"/>
        <end position="1240"/>
    </location>
</feature>
<dbReference type="Pfam" id="PF14668">
    <property type="entry name" value="RICTOR_V"/>
    <property type="match status" value="1"/>
</dbReference>
<dbReference type="CDD" id="cd18787">
    <property type="entry name" value="SF2_C_DEAD"/>
    <property type="match status" value="1"/>
</dbReference>
<feature type="domain" description="DEAD-box RNA helicase Q" evidence="15">
    <location>
        <begin position="1888"/>
        <end position="1916"/>
    </location>
</feature>
<dbReference type="SUPFAM" id="SSF52540">
    <property type="entry name" value="P-loop containing nucleoside triphosphate hydrolases"/>
    <property type="match status" value="1"/>
</dbReference>
<evidence type="ECO:0000259" key="15">
    <source>
        <dbReference type="PROSITE" id="PS51195"/>
    </source>
</evidence>
<keyword evidence="11" id="KW-0175">Coiled coil</keyword>
<keyword evidence="6" id="KW-0347">Helicase</keyword>
<dbReference type="CDD" id="cd17966">
    <property type="entry name" value="DEADc_DDX5_DDX17"/>
    <property type="match status" value="1"/>
</dbReference>
<feature type="short sequence motif" description="Q motif" evidence="10">
    <location>
        <begin position="1888"/>
        <end position="1916"/>
    </location>
</feature>
<reference evidence="17" key="2">
    <citation type="submission" date="2023-05" db="EMBL/GenBank/DDBJ databases">
        <authorList>
            <consortium name="Lawrence Berkeley National Laboratory"/>
            <person name="Steindorff A."/>
            <person name="Hensen N."/>
            <person name="Bonometti L."/>
            <person name="Westerberg I."/>
            <person name="Brannstrom I.O."/>
            <person name="Guillou S."/>
            <person name="Cros-Aarteil S."/>
            <person name="Calhoun S."/>
            <person name="Haridas S."/>
            <person name="Kuo A."/>
            <person name="Mondo S."/>
            <person name="Pangilinan J."/>
            <person name="Riley R."/>
            <person name="Labutti K."/>
            <person name="Andreopoulos B."/>
            <person name="Lipzen A."/>
            <person name="Chen C."/>
            <person name="Yanf M."/>
            <person name="Daum C."/>
            <person name="Ng V."/>
            <person name="Clum A."/>
            <person name="Ohm R."/>
            <person name="Martin F."/>
            <person name="Silar P."/>
            <person name="Natvig D."/>
            <person name="Lalanne C."/>
            <person name="Gautier V."/>
            <person name="Ament-Velasquez S.L."/>
            <person name="Kruys A."/>
            <person name="Hutchinson M.I."/>
            <person name="Powell A.J."/>
            <person name="Barry K."/>
            <person name="Miller A.N."/>
            <person name="Grigoriev I.V."/>
            <person name="Debuchy R."/>
            <person name="Gladieux P."/>
            <person name="Thoren M.H."/>
            <person name="Johannesson H."/>
        </authorList>
    </citation>
    <scope>NUCLEOTIDE SEQUENCE</scope>
    <source>
        <strain evidence="17">CBS 532.94</strain>
    </source>
</reference>
<dbReference type="InterPro" id="IPR014014">
    <property type="entry name" value="RNA_helicase_DEAD_Q_motif"/>
</dbReference>
<evidence type="ECO:0000259" key="16">
    <source>
        <dbReference type="PROSITE" id="PS51860"/>
    </source>
</evidence>
<dbReference type="SMART" id="SM01308">
    <property type="entry name" value="RICTOR_N"/>
    <property type="match status" value="1"/>
</dbReference>
<dbReference type="Gene3D" id="1.20.910.10">
    <property type="entry name" value="Heme oxygenase-like"/>
    <property type="match status" value="2"/>
</dbReference>
<dbReference type="SUPFAM" id="SSF46585">
    <property type="entry name" value="HR1 repeat"/>
    <property type="match status" value="1"/>
</dbReference>
<dbReference type="InterPro" id="IPR016084">
    <property type="entry name" value="Haem_Oase-like_multi-hlx"/>
</dbReference>
<evidence type="ECO:0000256" key="8">
    <source>
        <dbReference type="ARBA" id="ARBA00023242"/>
    </source>
</evidence>
<evidence type="ECO:0000256" key="7">
    <source>
        <dbReference type="ARBA" id="ARBA00022840"/>
    </source>
</evidence>
<dbReference type="GO" id="GO:0003676">
    <property type="term" value="F:nucleic acid binding"/>
    <property type="evidence" value="ECO:0007669"/>
    <property type="project" value="InterPro"/>
</dbReference>
<dbReference type="FunFam" id="3.40.50.300:FF:000008">
    <property type="entry name" value="ATP-dependent RNA helicase RhlB"/>
    <property type="match status" value="1"/>
</dbReference>
<dbReference type="InterPro" id="IPR013749">
    <property type="entry name" value="PM/HMP-P_kinase-1"/>
</dbReference>
<dbReference type="InterPro" id="IPR004399">
    <property type="entry name" value="HMP/HMP-P_kinase_dom"/>
</dbReference>